<evidence type="ECO:0000313" key="2">
    <source>
        <dbReference type="Proteomes" id="UP000186922"/>
    </source>
</evidence>
<protein>
    <submittedName>
        <fullName evidence="1">Uncharacterized protein</fullName>
    </submittedName>
</protein>
<gene>
    <name evidence="1" type="primary">RvY_04181-1</name>
    <name evidence="1" type="synonym">RvY_04181.1</name>
    <name evidence="1" type="ORF">RvY_04181</name>
</gene>
<dbReference type="Proteomes" id="UP000186922">
    <property type="component" value="Unassembled WGS sequence"/>
</dbReference>
<comment type="caution">
    <text evidence="1">The sequence shown here is derived from an EMBL/GenBank/DDBJ whole genome shotgun (WGS) entry which is preliminary data.</text>
</comment>
<organism evidence="1 2">
    <name type="scientific">Ramazzottius varieornatus</name>
    <name type="common">Water bear</name>
    <name type="synonym">Tardigrade</name>
    <dbReference type="NCBI Taxonomy" id="947166"/>
    <lineage>
        <taxon>Eukaryota</taxon>
        <taxon>Metazoa</taxon>
        <taxon>Ecdysozoa</taxon>
        <taxon>Tardigrada</taxon>
        <taxon>Eutardigrada</taxon>
        <taxon>Parachela</taxon>
        <taxon>Hypsibioidea</taxon>
        <taxon>Ramazzottiidae</taxon>
        <taxon>Ramazzottius</taxon>
    </lineage>
</organism>
<reference evidence="1 2" key="1">
    <citation type="journal article" date="2016" name="Nat. Commun.">
        <title>Extremotolerant tardigrade genome and improved radiotolerance of human cultured cells by tardigrade-unique protein.</title>
        <authorList>
            <person name="Hashimoto T."/>
            <person name="Horikawa D.D."/>
            <person name="Saito Y."/>
            <person name="Kuwahara H."/>
            <person name="Kozuka-Hata H."/>
            <person name="Shin-I T."/>
            <person name="Minakuchi Y."/>
            <person name="Ohishi K."/>
            <person name="Motoyama A."/>
            <person name="Aizu T."/>
            <person name="Enomoto A."/>
            <person name="Kondo K."/>
            <person name="Tanaka S."/>
            <person name="Hara Y."/>
            <person name="Koshikawa S."/>
            <person name="Sagara H."/>
            <person name="Miura T."/>
            <person name="Yokobori S."/>
            <person name="Miyagawa K."/>
            <person name="Suzuki Y."/>
            <person name="Kubo T."/>
            <person name="Oyama M."/>
            <person name="Kohara Y."/>
            <person name="Fujiyama A."/>
            <person name="Arakawa K."/>
            <person name="Katayama T."/>
            <person name="Toyoda A."/>
            <person name="Kunieda T."/>
        </authorList>
    </citation>
    <scope>NUCLEOTIDE SEQUENCE [LARGE SCALE GENOMIC DNA]</scope>
    <source>
        <strain evidence="1 2">YOKOZUNA-1</strain>
    </source>
</reference>
<keyword evidence="2" id="KW-1185">Reference proteome</keyword>
<dbReference type="EMBL" id="BDGG01000002">
    <property type="protein sequence ID" value="GAU92032.1"/>
    <property type="molecule type" value="Genomic_DNA"/>
</dbReference>
<dbReference type="AlphaFoldDB" id="A0A1D1UWD3"/>
<proteinExistence type="predicted"/>
<evidence type="ECO:0000313" key="1">
    <source>
        <dbReference type="EMBL" id="GAU92032.1"/>
    </source>
</evidence>
<sequence>MELMSHLYGNMERGRGFDSRTEDTFYFHNLLTLDGSKMIMRRVWVLASFALYWQGALLGQAGDDGEVEEESYAAE</sequence>
<name>A0A1D1UWD3_RAMVA</name>
<accession>A0A1D1UWD3</accession>